<name>A0ABQ7UVL9_SOLTU</name>
<proteinExistence type="predicted"/>
<dbReference type="PANTHER" id="PTHR31286">
    <property type="entry name" value="GLYCINE-RICH CELL WALL STRUCTURAL PROTEIN 1.8-LIKE"/>
    <property type="match status" value="1"/>
</dbReference>
<sequence length="95" mass="10879">MRPLKWEPWFNPEAEKTTALAWIYFPALSPNFFVKESLFTMEKEVGNPLHVDMATKKKSRPSSAKVKVEVDILRDFPKRNNVGIKKANSGEIIST</sequence>
<evidence type="ECO:0008006" key="3">
    <source>
        <dbReference type="Google" id="ProtNLM"/>
    </source>
</evidence>
<accession>A0ABQ7UVL9</accession>
<evidence type="ECO:0000313" key="2">
    <source>
        <dbReference type="Proteomes" id="UP000826656"/>
    </source>
</evidence>
<reference evidence="1 2" key="1">
    <citation type="journal article" date="2021" name="bioRxiv">
        <title>Chromosome-scale and haplotype-resolved genome assembly of a tetraploid potato cultivar.</title>
        <authorList>
            <person name="Sun H."/>
            <person name="Jiao W.-B."/>
            <person name="Krause K."/>
            <person name="Campoy J.A."/>
            <person name="Goel M."/>
            <person name="Folz-Donahue K."/>
            <person name="Kukat C."/>
            <person name="Huettel B."/>
            <person name="Schneeberger K."/>
        </authorList>
    </citation>
    <scope>NUCLEOTIDE SEQUENCE [LARGE SCALE GENOMIC DNA]</scope>
    <source>
        <strain evidence="1">SolTubOtavaFocal</strain>
        <tissue evidence="1">Leaves</tissue>
    </source>
</reference>
<comment type="caution">
    <text evidence="1">The sequence shown here is derived from an EMBL/GenBank/DDBJ whole genome shotgun (WGS) entry which is preliminary data.</text>
</comment>
<dbReference type="EMBL" id="JAIVGD010000018">
    <property type="protein sequence ID" value="KAH0755882.1"/>
    <property type="molecule type" value="Genomic_DNA"/>
</dbReference>
<dbReference type="PANTHER" id="PTHR31286:SF179">
    <property type="entry name" value="RNASE H TYPE-1 DOMAIN-CONTAINING PROTEIN"/>
    <property type="match status" value="1"/>
</dbReference>
<gene>
    <name evidence="1" type="ORF">KY290_026152</name>
</gene>
<dbReference type="InterPro" id="IPR040256">
    <property type="entry name" value="At4g02000-like"/>
</dbReference>
<evidence type="ECO:0000313" key="1">
    <source>
        <dbReference type="EMBL" id="KAH0755882.1"/>
    </source>
</evidence>
<protein>
    <recommendedName>
        <fullName evidence="3">DUF4283 domain-containing protein</fullName>
    </recommendedName>
</protein>
<keyword evidence="2" id="KW-1185">Reference proteome</keyword>
<organism evidence="1 2">
    <name type="scientific">Solanum tuberosum</name>
    <name type="common">Potato</name>
    <dbReference type="NCBI Taxonomy" id="4113"/>
    <lineage>
        <taxon>Eukaryota</taxon>
        <taxon>Viridiplantae</taxon>
        <taxon>Streptophyta</taxon>
        <taxon>Embryophyta</taxon>
        <taxon>Tracheophyta</taxon>
        <taxon>Spermatophyta</taxon>
        <taxon>Magnoliopsida</taxon>
        <taxon>eudicotyledons</taxon>
        <taxon>Gunneridae</taxon>
        <taxon>Pentapetalae</taxon>
        <taxon>asterids</taxon>
        <taxon>lamiids</taxon>
        <taxon>Solanales</taxon>
        <taxon>Solanaceae</taxon>
        <taxon>Solanoideae</taxon>
        <taxon>Solaneae</taxon>
        <taxon>Solanum</taxon>
    </lineage>
</organism>
<dbReference type="Proteomes" id="UP000826656">
    <property type="component" value="Unassembled WGS sequence"/>
</dbReference>